<reference evidence="1" key="1">
    <citation type="submission" date="2020-08" db="EMBL/GenBank/DDBJ databases">
        <title>Multicomponent nature underlies the extraordinary mechanical properties of spider dragline silk.</title>
        <authorList>
            <person name="Kono N."/>
            <person name="Nakamura H."/>
            <person name="Mori M."/>
            <person name="Yoshida Y."/>
            <person name="Ohtoshi R."/>
            <person name="Malay A.D."/>
            <person name="Moran D.A.P."/>
            <person name="Tomita M."/>
            <person name="Numata K."/>
            <person name="Arakawa K."/>
        </authorList>
    </citation>
    <scope>NUCLEOTIDE SEQUENCE</scope>
</reference>
<accession>A0A8X6I950</accession>
<protein>
    <submittedName>
        <fullName evidence="1">Uncharacterized protein</fullName>
    </submittedName>
</protein>
<organism evidence="1 2">
    <name type="scientific">Trichonephila inaurata madagascariensis</name>
    <dbReference type="NCBI Taxonomy" id="2747483"/>
    <lineage>
        <taxon>Eukaryota</taxon>
        <taxon>Metazoa</taxon>
        <taxon>Ecdysozoa</taxon>
        <taxon>Arthropoda</taxon>
        <taxon>Chelicerata</taxon>
        <taxon>Arachnida</taxon>
        <taxon>Araneae</taxon>
        <taxon>Araneomorphae</taxon>
        <taxon>Entelegynae</taxon>
        <taxon>Araneoidea</taxon>
        <taxon>Nephilidae</taxon>
        <taxon>Trichonephila</taxon>
        <taxon>Trichonephila inaurata</taxon>
    </lineage>
</organism>
<dbReference type="EMBL" id="BMAV01024410">
    <property type="protein sequence ID" value="GFS33022.1"/>
    <property type="molecule type" value="Genomic_DNA"/>
</dbReference>
<evidence type="ECO:0000313" key="2">
    <source>
        <dbReference type="Proteomes" id="UP000886998"/>
    </source>
</evidence>
<proteinExistence type="predicted"/>
<gene>
    <name evidence="1" type="ORF">TNIN_462481</name>
</gene>
<dbReference type="Proteomes" id="UP000886998">
    <property type="component" value="Unassembled WGS sequence"/>
</dbReference>
<comment type="caution">
    <text evidence="1">The sequence shown here is derived from an EMBL/GenBank/DDBJ whole genome shotgun (WGS) entry which is preliminary data.</text>
</comment>
<evidence type="ECO:0000313" key="1">
    <source>
        <dbReference type="EMBL" id="GFS33022.1"/>
    </source>
</evidence>
<dbReference type="AlphaFoldDB" id="A0A8X6I950"/>
<keyword evidence="2" id="KW-1185">Reference proteome</keyword>
<sequence length="72" mass="8134">MIMRKRVGVPMSLSVAIKCQRFTRMIVLLPELWGNRPSGFVLALCSGKELQIANPMGNGFHDKGQIFEETRQ</sequence>
<name>A0A8X6I950_9ARAC</name>